<comment type="caution">
    <text evidence="2">The sequence shown here is derived from an EMBL/GenBank/DDBJ whole genome shotgun (WGS) entry which is preliminary data.</text>
</comment>
<dbReference type="AlphaFoldDB" id="A0A498H950"/>
<feature type="region of interest" description="Disordered" evidence="1">
    <location>
        <begin position="84"/>
        <end position="106"/>
    </location>
</feature>
<proteinExistence type="predicted"/>
<keyword evidence="3" id="KW-1185">Reference proteome</keyword>
<dbReference type="Proteomes" id="UP000290289">
    <property type="component" value="Chromosome 17"/>
</dbReference>
<evidence type="ECO:0000256" key="1">
    <source>
        <dbReference type="SAM" id="MobiDB-lite"/>
    </source>
</evidence>
<sequence length="106" mass="11471">MKCRGRVAIRLRPKNAEEMMADVAQTSALRHVAFGLSSWQLLSGLFFGHARAPSPAHARPPHSLRHVAFGLPSWQLLSGLSFGPTRAPSPSHARPPHSGSLALFES</sequence>
<evidence type="ECO:0000313" key="2">
    <source>
        <dbReference type="EMBL" id="RXH67519.1"/>
    </source>
</evidence>
<dbReference type="EMBL" id="RDQH01000343">
    <property type="protein sequence ID" value="RXH67519.1"/>
    <property type="molecule type" value="Genomic_DNA"/>
</dbReference>
<organism evidence="2 3">
    <name type="scientific">Malus domestica</name>
    <name type="common">Apple</name>
    <name type="synonym">Pyrus malus</name>
    <dbReference type="NCBI Taxonomy" id="3750"/>
    <lineage>
        <taxon>Eukaryota</taxon>
        <taxon>Viridiplantae</taxon>
        <taxon>Streptophyta</taxon>
        <taxon>Embryophyta</taxon>
        <taxon>Tracheophyta</taxon>
        <taxon>Spermatophyta</taxon>
        <taxon>Magnoliopsida</taxon>
        <taxon>eudicotyledons</taxon>
        <taxon>Gunneridae</taxon>
        <taxon>Pentapetalae</taxon>
        <taxon>rosids</taxon>
        <taxon>fabids</taxon>
        <taxon>Rosales</taxon>
        <taxon>Rosaceae</taxon>
        <taxon>Amygdaloideae</taxon>
        <taxon>Maleae</taxon>
        <taxon>Malus</taxon>
    </lineage>
</organism>
<name>A0A498H950_MALDO</name>
<protein>
    <submittedName>
        <fullName evidence="2">Uncharacterized protein</fullName>
    </submittedName>
</protein>
<evidence type="ECO:0000313" key="3">
    <source>
        <dbReference type="Proteomes" id="UP000290289"/>
    </source>
</evidence>
<feature type="compositionally biased region" description="Low complexity" evidence="1">
    <location>
        <begin position="86"/>
        <end position="100"/>
    </location>
</feature>
<gene>
    <name evidence="2" type="ORF">DVH24_027666</name>
</gene>
<reference evidence="2 3" key="1">
    <citation type="submission" date="2018-10" db="EMBL/GenBank/DDBJ databases">
        <title>A high-quality apple genome assembly.</title>
        <authorList>
            <person name="Hu J."/>
        </authorList>
    </citation>
    <scope>NUCLEOTIDE SEQUENCE [LARGE SCALE GENOMIC DNA]</scope>
    <source>
        <strain evidence="3">cv. HFTH1</strain>
        <tissue evidence="2">Young leaf</tissue>
    </source>
</reference>
<accession>A0A498H950</accession>